<dbReference type="Proteomes" id="UP000273734">
    <property type="component" value="Unassembled WGS sequence"/>
</dbReference>
<protein>
    <recommendedName>
        <fullName evidence="3">Phage tail protein</fullName>
    </recommendedName>
</protein>
<name>A0AB74DCV0_9BURK</name>
<comment type="caution">
    <text evidence="1">The sequence shown here is derived from an EMBL/GenBank/DDBJ whole genome shotgun (WGS) entry which is preliminary data.</text>
</comment>
<gene>
    <name evidence="1" type="ORF">DF015_12365</name>
</gene>
<sequence>MYRIDDQTAATSLPVPELAGTEGYFTEGNPATGTPATIVRGSWMNMIQEELCSILAAAGIVRSKTTYNQVNAALKSMYSPVIGSVRNLAMNIPAASATATLTADQIIVGSALSGQTFVLSNFNKSINLGGTGAGGMDTGSAPANGSVAIYAIYNPTTGATALLGYSEGAVTPAPTTYPGSNMPAGYTASALVSALLTNASGQMQPVVQVDREISIVTSLFAQTSTQIASLTQGTIGVPRCAKTISGWGSVNTVNGVNSQVNIAGTATNIGGQQIAGASSTSGVTVGGRFTNIPLVTPQKYYWSALLSAGTFNQANLYNTSYTI</sequence>
<evidence type="ECO:0000313" key="2">
    <source>
        <dbReference type="Proteomes" id="UP000273734"/>
    </source>
</evidence>
<evidence type="ECO:0008006" key="3">
    <source>
        <dbReference type="Google" id="ProtNLM"/>
    </source>
</evidence>
<dbReference type="RefSeq" id="WP_095412942.1">
    <property type="nucleotide sequence ID" value="NZ_NQMX01000056.1"/>
</dbReference>
<evidence type="ECO:0000313" key="1">
    <source>
        <dbReference type="EMBL" id="RQP79194.1"/>
    </source>
</evidence>
<proteinExistence type="predicted"/>
<accession>A0AB74DCV0</accession>
<organism evidence="1 2">
    <name type="scientific">Burkholderia ubonensis</name>
    <dbReference type="NCBI Taxonomy" id="101571"/>
    <lineage>
        <taxon>Bacteria</taxon>
        <taxon>Pseudomonadati</taxon>
        <taxon>Pseudomonadota</taxon>
        <taxon>Betaproteobacteria</taxon>
        <taxon>Burkholderiales</taxon>
        <taxon>Burkholderiaceae</taxon>
        <taxon>Burkholderia</taxon>
        <taxon>Burkholderia cepacia complex</taxon>
    </lineage>
</organism>
<dbReference type="EMBL" id="QTNY01000007">
    <property type="protein sequence ID" value="RQP79194.1"/>
    <property type="molecule type" value="Genomic_DNA"/>
</dbReference>
<reference evidence="1 2" key="1">
    <citation type="submission" date="2018-08" db="EMBL/GenBank/DDBJ databases">
        <title>Comparative analysis of Burkholderia isolates from Puerto Rico.</title>
        <authorList>
            <person name="Hall C."/>
            <person name="Sahl J."/>
            <person name="Wagner D."/>
        </authorList>
    </citation>
    <scope>NUCLEOTIDE SEQUENCE [LARGE SCALE GENOMIC DNA]</scope>
    <source>
        <strain evidence="1 2">Bp8964</strain>
    </source>
</reference>
<dbReference type="AlphaFoldDB" id="A0AB74DCV0"/>